<evidence type="ECO:0000313" key="2">
    <source>
        <dbReference type="Proteomes" id="UP000308600"/>
    </source>
</evidence>
<sequence length="491" mass="51156">MIGNLLALATLGLAYGASQAQAYDNSRSDNIAVYYGQNSYGVANSNPSVWQKNLGSYCQDDVINVFPLAFLNVFFSTGGLPEINMANTCSGSANGVFPGTSLANCQFLAADIKACQARGKLVTLSLGGATGAASFSSDAQATAFADTVWNIFLGGSSSTRPFGDAVLDGVDLDIEGGGSSGFITFANRLRTLTSNQSKKYYLTAAPQCPFPDAYLGAVLNAVPFDAVYVQVIKNASASSLQQLVRVSRNLLLRLELKLMFSRLTNFNNPNAWNFGQWDTWAKTQSPNRDVKVFIGAPASPSAAGSGYVDAATLGSIASQTRSQYSSFGGVMFWDASQAYGNNRIDAAVKNALGGSTNPLPTSAPPSTTPTNPGSGSCGGVPAWSSGVAYVGGNQVSYNNHLWTAKWWSQADVPGGPAGVWTDGGVCRSKIATVASAAPSSAYAQVTSHLSEIIASSVAHGAPTAVASLAKPTAADHDGLESRQAFRFSRRV</sequence>
<reference evidence="1 2" key="1">
    <citation type="journal article" date="2019" name="Nat. Ecol. Evol.">
        <title>Megaphylogeny resolves global patterns of mushroom evolution.</title>
        <authorList>
            <person name="Varga T."/>
            <person name="Krizsan K."/>
            <person name="Foldi C."/>
            <person name="Dima B."/>
            <person name="Sanchez-Garcia M."/>
            <person name="Sanchez-Ramirez S."/>
            <person name="Szollosi G.J."/>
            <person name="Szarkandi J.G."/>
            <person name="Papp V."/>
            <person name="Albert L."/>
            <person name="Andreopoulos W."/>
            <person name="Angelini C."/>
            <person name="Antonin V."/>
            <person name="Barry K.W."/>
            <person name="Bougher N.L."/>
            <person name="Buchanan P."/>
            <person name="Buyck B."/>
            <person name="Bense V."/>
            <person name="Catcheside P."/>
            <person name="Chovatia M."/>
            <person name="Cooper J."/>
            <person name="Damon W."/>
            <person name="Desjardin D."/>
            <person name="Finy P."/>
            <person name="Geml J."/>
            <person name="Haridas S."/>
            <person name="Hughes K."/>
            <person name="Justo A."/>
            <person name="Karasinski D."/>
            <person name="Kautmanova I."/>
            <person name="Kiss B."/>
            <person name="Kocsube S."/>
            <person name="Kotiranta H."/>
            <person name="LaButti K.M."/>
            <person name="Lechner B.E."/>
            <person name="Liimatainen K."/>
            <person name="Lipzen A."/>
            <person name="Lukacs Z."/>
            <person name="Mihaltcheva S."/>
            <person name="Morgado L.N."/>
            <person name="Niskanen T."/>
            <person name="Noordeloos M.E."/>
            <person name="Ohm R.A."/>
            <person name="Ortiz-Santana B."/>
            <person name="Ovrebo C."/>
            <person name="Racz N."/>
            <person name="Riley R."/>
            <person name="Savchenko A."/>
            <person name="Shiryaev A."/>
            <person name="Soop K."/>
            <person name="Spirin V."/>
            <person name="Szebenyi C."/>
            <person name="Tomsovsky M."/>
            <person name="Tulloss R.E."/>
            <person name="Uehling J."/>
            <person name="Grigoriev I.V."/>
            <person name="Vagvolgyi C."/>
            <person name="Papp T."/>
            <person name="Martin F.M."/>
            <person name="Miettinen O."/>
            <person name="Hibbett D.S."/>
            <person name="Nagy L.G."/>
        </authorList>
    </citation>
    <scope>NUCLEOTIDE SEQUENCE [LARGE SCALE GENOMIC DNA]</scope>
    <source>
        <strain evidence="1 2">NL-1719</strain>
    </source>
</reference>
<proteinExistence type="predicted"/>
<gene>
    <name evidence="1" type="ORF">BDN72DRAFT_963868</name>
</gene>
<evidence type="ECO:0000313" key="1">
    <source>
        <dbReference type="EMBL" id="TFK63509.1"/>
    </source>
</evidence>
<name>A0ACD3ADN3_9AGAR</name>
<dbReference type="EMBL" id="ML208519">
    <property type="protein sequence ID" value="TFK63509.1"/>
    <property type="molecule type" value="Genomic_DNA"/>
</dbReference>
<organism evidence="1 2">
    <name type="scientific">Pluteus cervinus</name>
    <dbReference type="NCBI Taxonomy" id="181527"/>
    <lineage>
        <taxon>Eukaryota</taxon>
        <taxon>Fungi</taxon>
        <taxon>Dikarya</taxon>
        <taxon>Basidiomycota</taxon>
        <taxon>Agaricomycotina</taxon>
        <taxon>Agaricomycetes</taxon>
        <taxon>Agaricomycetidae</taxon>
        <taxon>Agaricales</taxon>
        <taxon>Pluteineae</taxon>
        <taxon>Pluteaceae</taxon>
        <taxon>Pluteus</taxon>
    </lineage>
</organism>
<protein>
    <submittedName>
        <fullName evidence="1">Glycoside hydrolase</fullName>
    </submittedName>
</protein>
<keyword evidence="1" id="KW-0378">Hydrolase</keyword>
<dbReference type="Proteomes" id="UP000308600">
    <property type="component" value="Unassembled WGS sequence"/>
</dbReference>
<keyword evidence="2" id="KW-1185">Reference proteome</keyword>
<accession>A0ACD3ADN3</accession>